<keyword evidence="3" id="KW-0157">Chromophore</keyword>
<accession>A0ABP0NJA3</accession>
<dbReference type="Gene3D" id="3.30.450.20">
    <property type="entry name" value="PAS domain"/>
    <property type="match status" value="2"/>
</dbReference>
<dbReference type="Pfam" id="PF13426">
    <property type="entry name" value="PAS_9"/>
    <property type="match status" value="1"/>
</dbReference>
<organism evidence="5 6">
    <name type="scientific">Durusdinium trenchii</name>
    <dbReference type="NCBI Taxonomy" id="1381693"/>
    <lineage>
        <taxon>Eukaryota</taxon>
        <taxon>Sar</taxon>
        <taxon>Alveolata</taxon>
        <taxon>Dinophyceae</taxon>
        <taxon>Suessiales</taxon>
        <taxon>Symbiodiniaceae</taxon>
        <taxon>Durusdinium</taxon>
    </lineage>
</organism>
<proteinExistence type="predicted"/>
<feature type="domain" description="PAS" evidence="4">
    <location>
        <begin position="881"/>
        <end position="923"/>
    </location>
</feature>
<keyword evidence="6" id="KW-1185">Reference proteome</keyword>
<dbReference type="PANTHER" id="PTHR47429">
    <property type="entry name" value="PROTEIN TWIN LOV 1"/>
    <property type="match status" value="1"/>
</dbReference>
<keyword evidence="1" id="KW-0285">Flavoprotein</keyword>
<sequence length="1050" mass="119245">MGDVSGVQGVVAPALVDELLHHSDSETAASRSDSVACLICLIILDPGGEAFPALPCVAFSATGIVAASQSFLDLAGENLEEVLGADLRRAPLHWLLPKMNKILNQEALVPLEKLHKNSFAGLSRTTRVRREDALGEEDEVQSSTENERQPVTVCLLLSPGREGKVFWNLVHAFKMEVKKEVLAVHVLMPIAAEVPSIFWQLQQPAEGFAAYHGPIPELSPYLDVILQRLRSKLGKLQLQEARQVSGVEETRRRRERIPHATGSGRVVVVVVFGLPTLIPHPISGRPPFARPARRATVSLCSDLPDLDELWAAGAAPGLRCRALEAVEVRCRDLARALSDVFSGIHFVPRFGAAMALPYELYSFWEEVLANESQALMSHWKYGKKGDKNHRRELFNIEPYMILDPDEMDCTIAYMSQGLEDLFGYWRAWALGRHFRFLLLQDALWNRVFNGQEPGRIEEFCYNQGQKDQGAMDSASHMLSLLRLYSVKTKQPIWCCIYLRHVWLQDPTVFENQYDFSAKHFVLAVVLPLYTQMPALHDLLTTNDPEANLRLTISLRKLLLERTQNVELSEKEANAIVDSVIPAWLLDSGRGAPSCMVGQHFVPRVGLAPVRDFQGLWPHLVRLLFRLKNPPREEMMRPTLLDQEEGLACWVADVRSRDLPLVFLSHALQKLTGFLADFALARTGNNPGLQPKKQRIDQAINNEEQMRLQEFSTQNRSHGDVMASLLLLECQSGKRFFAVQQTFYLKEPRTDRAYLLSVLHLIELSMPAVLKSHQITELNEDEMGMALDEWGVFLVQEREDSVGKPLMLSDPLKACEYYSAHFAAFLRTGEDYVGDLFVPKIGLVEVHAFKGVLESLLEVLRSDLQRVLQDDQAEGKMDQVIMTVVDPEGEDYPLVWISPGFEDYTGFQREWVLGRNCRFLQPKDFERNQQFNGDQLEHLRVFCAQARKFSMPSASNTFALLLNERRNGSPFWNLSSFHHLEVNEKRYIVSVMLPFREDVNEFIGLLEEVLDDPNQRRPVLLRLELFRTSLEEILQYTRSLCRFFAVDCDPE</sequence>
<evidence type="ECO:0000313" key="5">
    <source>
        <dbReference type="EMBL" id="CAK9063528.1"/>
    </source>
</evidence>
<evidence type="ECO:0000313" key="6">
    <source>
        <dbReference type="Proteomes" id="UP001642484"/>
    </source>
</evidence>
<dbReference type="SUPFAM" id="SSF55785">
    <property type="entry name" value="PYP-like sensor domain (PAS domain)"/>
    <property type="match status" value="2"/>
</dbReference>
<comment type="caution">
    <text evidence="5">The sequence shown here is derived from an EMBL/GenBank/DDBJ whole genome shotgun (WGS) entry which is preliminary data.</text>
</comment>
<dbReference type="EMBL" id="CAXAMN010021806">
    <property type="protein sequence ID" value="CAK9063528.1"/>
    <property type="molecule type" value="Genomic_DNA"/>
</dbReference>
<evidence type="ECO:0000256" key="2">
    <source>
        <dbReference type="ARBA" id="ARBA00022643"/>
    </source>
</evidence>
<dbReference type="PROSITE" id="PS50112">
    <property type="entry name" value="PAS"/>
    <property type="match status" value="1"/>
</dbReference>
<keyword evidence="2" id="KW-0288">FMN</keyword>
<evidence type="ECO:0000259" key="4">
    <source>
        <dbReference type="PROSITE" id="PS50112"/>
    </source>
</evidence>
<gene>
    <name evidence="5" type="ORF">CCMP2556_LOCUS31221</name>
</gene>
<name>A0ABP0NJA3_9DINO</name>
<dbReference type="Proteomes" id="UP001642484">
    <property type="component" value="Unassembled WGS sequence"/>
</dbReference>
<dbReference type="PANTHER" id="PTHR47429:SF2">
    <property type="entry name" value="PROTEIN TWIN LOV 1"/>
    <property type="match status" value="1"/>
</dbReference>
<protein>
    <recommendedName>
        <fullName evidence="4">PAS domain-containing protein</fullName>
    </recommendedName>
</protein>
<dbReference type="InterPro" id="IPR000014">
    <property type="entry name" value="PAS"/>
</dbReference>
<reference evidence="5 6" key="1">
    <citation type="submission" date="2024-02" db="EMBL/GenBank/DDBJ databases">
        <authorList>
            <person name="Chen Y."/>
            <person name="Shah S."/>
            <person name="Dougan E. K."/>
            <person name="Thang M."/>
            <person name="Chan C."/>
        </authorList>
    </citation>
    <scope>NUCLEOTIDE SEQUENCE [LARGE SCALE GENOMIC DNA]</scope>
</reference>
<evidence type="ECO:0000256" key="3">
    <source>
        <dbReference type="ARBA" id="ARBA00022991"/>
    </source>
</evidence>
<dbReference type="InterPro" id="IPR035965">
    <property type="entry name" value="PAS-like_dom_sf"/>
</dbReference>
<evidence type="ECO:0000256" key="1">
    <source>
        <dbReference type="ARBA" id="ARBA00022630"/>
    </source>
</evidence>